<evidence type="ECO:0000313" key="7">
    <source>
        <dbReference type="Proteomes" id="UP000275076"/>
    </source>
</evidence>
<dbReference type="FunFam" id="3.40.50.300:FF:000134">
    <property type="entry name" value="Iron-enterobactin ABC transporter ATP-binding protein"/>
    <property type="match status" value="1"/>
</dbReference>
<dbReference type="GO" id="GO:0016887">
    <property type="term" value="F:ATP hydrolysis activity"/>
    <property type="evidence" value="ECO:0007669"/>
    <property type="project" value="InterPro"/>
</dbReference>
<dbReference type="OrthoDB" id="9806726at2"/>
<dbReference type="InterPro" id="IPR003593">
    <property type="entry name" value="AAA+_ATPase"/>
</dbReference>
<comment type="similarity">
    <text evidence="1">Belongs to the ABC transporter superfamily.</text>
</comment>
<dbReference type="PROSITE" id="PS50893">
    <property type="entry name" value="ABC_TRANSPORTER_2"/>
    <property type="match status" value="1"/>
</dbReference>
<dbReference type="EMBL" id="RBVX01000003">
    <property type="protein sequence ID" value="RSL34506.1"/>
    <property type="molecule type" value="Genomic_DNA"/>
</dbReference>
<evidence type="ECO:0000256" key="2">
    <source>
        <dbReference type="ARBA" id="ARBA00022448"/>
    </source>
</evidence>
<dbReference type="InterPro" id="IPR017871">
    <property type="entry name" value="ABC_transporter-like_CS"/>
</dbReference>
<keyword evidence="7" id="KW-1185">Reference proteome</keyword>
<evidence type="ECO:0000256" key="4">
    <source>
        <dbReference type="ARBA" id="ARBA00022840"/>
    </source>
</evidence>
<sequence>MGEYILEDPIVKVTNVSLKYGNQTILENIDLNIEKGEFLGLVGPNGSGKSTLIKTLLGLMTPNQGDIELFNKPLNKFRQWERIGFVSQKASSINTGFPATVYEVVSMGLYSKVGLLRFLNRKHKRKIDETLESVGMLEYKNRNIGELSGGQQQRVFVARALVSEPDILILDEPTVGVDTSSVQQFYQLLTKLNQEKLITLLLVTHDVGVMTSYVSNVACLNKTLHFHGTSKDFQESDLSSLYGHDVQVITHDHEHGGRH</sequence>
<dbReference type="AlphaFoldDB" id="A0A3R9QVX3"/>
<reference evidence="6 7" key="1">
    <citation type="submission" date="2018-10" db="EMBL/GenBank/DDBJ databases">
        <title>Draft genome sequence of Bacillus salarius IM0101, isolated from a hypersaline soil in Inner Mongolia, China.</title>
        <authorList>
            <person name="Yamprayoonswat W."/>
            <person name="Boonvisut S."/>
            <person name="Jumpathong W."/>
            <person name="Sittihan S."/>
            <person name="Ruangsuj P."/>
            <person name="Wanthongcharoen S."/>
            <person name="Thongpramul N."/>
            <person name="Pimmason S."/>
            <person name="Yu B."/>
            <person name="Yasawong M."/>
        </authorList>
    </citation>
    <scope>NUCLEOTIDE SEQUENCE [LARGE SCALE GENOMIC DNA]</scope>
    <source>
        <strain evidence="6 7">IM0101</strain>
    </source>
</reference>
<evidence type="ECO:0000256" key="1">
    <source>
        <dbReference type="ARBA" id="ARBA00005417"/>
    </source>
</evidence>
<organism evidence="6 7">
    <name type="scientific">Salibacterium salarium</name>
    <dbReference type="NCBI Taxonomy" id="284579"/>
    <lineage>
        <taxon>Bacteria</taxon>
        <taxon>Bacillati</taxon>
        <taxon>Bacillota</taxon>
        <taxon>Bacilli</taxon>
        <taxon>Bacillales</taxon>
        <taxon>Bacillaceae</taxon>
    </lineage>
</organism>
<accession>A0A3R9QVX3</accession>
<keyword evidence="2" id="KW-0813">Transport</keyword>
<dbReference type="InterPro" id="IPR003439">
    <property type="entry name" value="ABC_transporter-like_ATP-bd"/>
</dbReference>
<dbReference type="GO" id="GO:0005524">
    <property type="term" value="F:ATP binding"/>
    <property type="evidence" value="ECO:0007669"/>
    <property type="project" value="UniProtKB-KW"/>
</dbReference>
<dbReference type="SMART" id="SM00382">
    <property type="entry name" value="AAA"/>
    <property type="match status" value="1"/>
</dbReference>
<dbReference type="Gene3D" id="3.40.50.300">
    <property type="entry name" value="P-loop containing nucleotide triphosphate hydrolases"/>
    <property type="match status" value="1"/>
</dbReference>
<protein>
    <submittedName>
        <fullName evidence="6">Metal ABC transporter ATP-binding protein</fullName>
    </submittedName>
</protein>
<dbReference type="InterPro" id="IPR027417">
    <property type="entry name" value="P-loop_NTPase"/>
</dbReference>
<feature type="domain" description="ABC transporter" evidence="5">
    <location>
        <begin position="11"/>
        <end position="246"/>
    </location>
</feature>
<dbReference type="CDD" id="cd03235">
    <property type="entry name" value="ABC_Metallic_Cations"/>
    <property type="match status" value="1"/>
</dbReference>
<dbReference type="Pfam" id="PF00005">
    <property type="entry name" value="ABC_tran"/>
    <property type="match status" value="1"/>
</dbReference>
<dbReference type="Proteomes" id="UP000275076">
    <property type="component" value="Unassembled WGS sequence"/>
</dbReference>
<dbReference type="SUPFAM" id="SSF52540">
    <property type="entry name" value="P-loop containing nucleoside triphosphate hydrolases"/>
    <property type="match status" value="1"/>
</dbReference>
<dbReference type="RefSeq" id="WP_125554738.1">
    <property type="nucleotide sequence ID" value="NZ_RBVX01000003.1"/>
</dbReference>
<dbReference type="PROSITE" id="PS00211">
    <property type="entry name" value="ABC_TRANSPORTER_1"/>
    <property type="match status" value="1"/>
</dbReference>
<dbReference type="PANTHER" id="PTHR42734:SF17">
    <property type="entry name" value="METAL TRANSPORT SYSTEM ATP-BINDING PROTEIN TM_0124-RELATED"/>
    <property type="match status" value="1"/>
</dbReference>
<keyword evidence="3" id="KW-0547">Nucleotide-binding</keyword>
<evidence type="ECO:0000313" key="6">
    <source>
        <dbReference type="EMBL" id="RSL34506.1"/>
    </source>
</evidence>
<evidence type="ECO:0000256" key="3">
    <source>
        <dbReference type="ARBA" id="ARBA00022741"/>
    </source>
</evidence>
<proteinExistence type="inferred from homology"/>
<keyword evidence="4 6" id="KW-0067">ATP-binding</keyword>
<dbReference type="PANTHER" id="PTHR42734">
    <property type="entry name" value="METAL TRANSPORT SYSTEM ATP-BINDING PROTEIN TM_0124-RELATED"/>
    <property type="match status" value="1"/>
</dbReference>
<comment type="caution">
    <text evidence="6">The sequence shown here is derived from an EMBL/GenBank/DDBJ whole genome shotgun (WGS) entry which is preliminary data.</text>
</comment>
<gene>
    <name evidence="6" type="ORF">D7Z54_04970</name>
</gene>
<evidence type="ECO:0000259" key="5">
    <source>
        <dbReference type="PROSITE" id="PS50893"/>
    </source>
</evidence>
<name>A0A3R9QVX3_9BACI</name>
<dbReference type="InterPro" id="IPR050153">
    <property type="entry name" value="Metal_Ion_Import_ABC"/>
</dbReference>